<dbReference type="STRING" id="1484693.RS694_09260"/>
<sequence>MNLDSRTIMIITACMGPLMAMVLLAMRSNYPTAIRGLGWWAQGACWAFVGVLLITGRGTLPPFWSVVVGNGLMMLGMVQWLLGTRRFLGVPTHTSRWMQVLVFSLVLLAWYLMVQPSYEARSLIVSATMCLFLLACARPLMRQSKYRFASRFLVLALLGNASTWVARTIGHFGGYMNGQLFADNTFNTLLNASQTAATLLTLIGFVLLASERVREEFEKLASRDSLTGILTRRAWNSVAQTEMERSQRHGRSLSLATMDLDYFKRINDSHGHLAGDQALLDFARLVGRHLRRHDQFGRMGGEEFVLLLPETSLQEAASVAERIRLSVQNAQSVAPFTVSMGLTTLVPEDLSVDMLLARADAALYRAKAKGRNRVELDAGLANLAQFPGGLAPGSTTAPSPLQDAATDSAPAPLVRPVKSALRHVSPRRG</sequence>
<evidence type="ECO:0000256" key="1">
    <source>
        <dbReference type="ARBA" id="ARBA00012528"/>
    </source>
</evidence>
<comment type="catalytic activity">
    <reaction evidence="2">
        <text>2 GTP = 3',3'-c-di-GMP + 2 diphosphate</text>
        <dbReference type="Rhea" id="RHEA:24898"/>
        <dbReference type="ChEBI" id="CHEBI:33019"/>
        <dbReference type="ChEBI" id="CHEBI:37565"/>
        <dbReference type="ChEBI" id="CHEBI:58805"/>
        <dbReference type="EC" id="2.7.7.65"/>
    </reaction>
</comment>
<keyword evidence="4" id="KW-1133">Transmembrane helix</keyword>
<feature type="compositionally biased region" description="Basic residues" evidence="3">
    <location>
        <begin position="420"/>
        <end position="429"/>
    </location>
</feature>
<dbReference type="GO" id="GO:1902201">
    <property type="term" value="P:negative regulation of bacterial-type flagellum-dependent cell motility"/>
    <property type="evidence" value="ECO:0007669"/>
    <property type="project" value="TreeGrafter"/>
</dbReference>
<proteinExistence type="predicted"/>
<dbReference type="InterPro" id="IPR000160">
    <property type="entry name" value="GGDEF_dom"/>
</dbReference>
<evidence type="ECO:0000313" key="7">
    <source>
        <dbReference type="Proteomes" id="UP000186110"/>
    </source>
</evidence>
<dbReference type="EC" id="2.7.7.65" evidence="1"/>
<dbReference type="InterPro" id="IPR050469">
    <property type="entry name" value="Diguanylate_Cyclase"/>
</dbReference>
<dbReference type="InterPro" id="IPR043128">
    <property type="entry name" value="Rev_trsase/Diguanyl_cyclase"/>
</dbReference>
<dbReference type="GO" id="GO:0052621">
    <property type="term" value="F:diguanylate cyclase activity"/>
    <property type="evidence" value="ECO:0007669"/>
    <property type="project" value="UniProtKB-EC"/>
</dbReference>
<dbReference type="GO" id="GO:0043709">
    <property type="term" value="P:cell adhesion involved in single-species biofilm formation"/>
    <property type="evidence" value="ECO:0007669"/>
    <property type="project" value="TreeGrafter"/>
</dbReference>
<name>A0A1P8K9M3_9BURK</name>
<dbReference type="GO" id="GO:0005886">
    <property type="term" value="C:plasma membrane"/>
    <property type="evidence" value="ECO:0007669"/>
    <property type="project" value="TreeGrafter"/>
</dbReference>
<feature type="transmembrane region" description="Helical" evidence="4">
    <location>
        <begin position="6"/>
        <end position="25"/>
    </location>
</feature>
<organism evidence="6 7">
    <name type="scientific">Rhodoferax saidenbachensis</name>
    <dbReference type="NCBI Taxonomy" id="1484693"/>
    <lineage>
        <taxon>Bacteria</taxon>
        <taxon>Pseudomonadati</taxon>
        <taxon>Pseudomonadota</taxon>
        <taxon>Betaproteobacteria</taxon>
        <taxon>Burkholderiales</taxon>
        <taxon>Comamonadaceae</taxon>
        <taxon>Rhodoferax</taxon>
    </lineage>
</organism>
<dbReference type="FunFam" id="3.30.70.270:FF:000001">
    <property type="entry name" value="Diguanylate cyclase domain protein"/>
    <property type="match status" value="1"/>
</dbReference>
<keyword evidence="4" id="KW-0472">Membrane</keyword>
<dbReference type="InterPro" id="IPR029787">
    <property type="entry name" value="Nucleotide_cyclase"/>
</dbReference>
<dbReference type="SMART" id="SM00267">
    <property type="entry name" value="GGDEF"/>
    <property type="match status" value="1"/>
</dbReference>
<dbReference type="AlphaFoldDB" id="A0A1P8K9M3"/>
<dbReference type="eggNOG" id="COG3706">
    <property type="taxonomic scope" value="Bacteria"/>
</dbReference>
<dbReference type="KEGG" id="rsb:RS694_09260"/>
<protein>
    <recommendedName>
        <fullName evidence="1">diguanylate cyclase</fullName>
        <ecNumber evidence="1">2.7.7.65</ecNumber>
    </recommendedName>
</protein>
<dbReference type="PROSITE" id="PS50887">
    <property type="entry name" value="GGDEF"/>
    <property type="match status" value="1"/>
</dbReference>
<evidence type="ECO:0000256" key="2">
    <source>
        <dbReference type="ARBA" id="ARBA00034247"/>
    </source>
</evidence>
<accession>A0A1P8K9M3</accession>
<evidence type="ECO:0000256" key="4">
    <source>
        <dbReference type="SAM" id="Phobius"/>
    </source>
</evidence>
<dbReference type="Pfam" id="PF00990">
    <property type="entry name" value="GGDEF"/>
    <property type="match status" value="1"/>
</dbReference>
<evidence type="ECO:0000313" key="6">
    <source>
        <dbReference type="EMBL" id="APW42700.1"/>
    </source>
</evidence>
<dbReference type="NCBIfam" id="TIGR00254">
    <property type="entry name" value="GGDEF"/>
    <property type="match status" value="1"/>
</dbReference>
<keyword evidence="4" id="KW-0812">Transmembrane</keyword>
<keyword evidence="7" id="KW-1185">Reference proteome</keyword>
<dbReference type="CDD" id="cd01949">
    <property type="entry name" value="GGDEF"/>
    <property type="match status" value="1"/>
</dbReference>
<feature type="transmembrane region" description="Helical" evidence="4">
    <location>
        <begin position="189"/>
        <end position="209"/>
    </location>
</feature>
<evidence type="ECO:0000256" key="3">
    <source>
        <dbReference type="SAM" id="MobiDB-lite"/>
    </source>
</evidence>
<feature type="domain" description="GGDEF" evidence="5">
    <location>
        <begin position="251"/>
        <end position="379"/>
    </location>
</feature>
<feature type="transmembrane region" description="Helical" evidence="4">
    <location>
        <begin position="62"/>
        <end position="82"/>
    </location>
</feature>
<dbReference type="EMBL" id="CP019239">
    <property type="protein sequence ID" value="APW42700.1"/>
    <property type="molecule type" value="Genomic_DNA"/>
</dbReference>
<feature type="transmembrane region" description="Helical" evidence="4">
    <location>
        <begin position="94"/>
        <end position="114"/>
    </location>
</feature>
<evidence type="ECO:0000259" key="5">
    <source>
        <dbReference type="PROSITE" id="PS50887"/>
    </source>
</evidence>
<feature type="transmembrane region" description="Helical" evidence="4">
    <location>
        <begin position="37"/>
        <end position="56"/>
    </location>
</feature>
<dbReference type="SUPFAM" id="SSF55073">
    <property type="entry name" value="Nucleotide cyclase"/>
    <property type="match status" value="1"/>
</dbReference>
<feature type="region of interest" description="Disordered" evidence="3">
    <location>
        <begin position="391"/>
        <end position="429"/>
    </location>
</feature>
<gene>
    <name evidence="6" type="ORF">RS694_09260</name>
</gene>
<feature type="transmembrane region" description="Helical" evidence="4">
    <location>
        <begin position="152"/>
        <end position="169"/>
    </location>
</feature>
<dbReference type="PANTHER" id="PTHR45138">
    <property type="entry name" value="REGULATORY COMPONENTS OF SENSORY TRANSDUCTION SYSTEM"/>
    <property type="match status" value="1"/>
</dbReference>
<dbReference type="PANTHER" id="PTHR45138:SF9">
    <property type="entry name" value="DIGUANYLATE CYCLASE DGCM-RELATED"/>
    <property type="match status" value="1"/>
</dbReference>
<reference evidence="6 7" key="1">
    <citation type="submission" date="2017-01" db="EMBL/GenBank/DDBJ databases">
        <authorList>
            <person name="Mah S.A."/>
            <person name="Swanson W.J."/>
            <person name="Moy G.W."/>
            <person name="Vacquier V.D."/>
        </authorList>
    </citation>
    <scope>NUCLEOTIDE SEQUENCE [LARGE SCALE GENOMIC DNA]</scope>
    <source>
        <strain evidence="6 7">DSM 22694</strain>
    </source>
</reference>
<dbReference type="Proteomes" id="UP000186110">
    <property type="component" value="Chromosome"/>
</dbReference>
<dbReference type="Gene3D" id="3.30.70.270">
    <property type="match status" value="1"/>
</dbReference>